<feature type="transmembrane region" description="Helical" evidence="1">
    <location>
        <begin position="262"/>
        <end position="283"/>
    </location>
</feature>
<keyword evidence="1" id="KW-0472">Membrane</keyword>
<dbReference type="AlphaFoldDB" id="M0MLF9"/>
<feature type="transmembrane region" description="Helical" evidence="1">
    <location>
        <begin position="222"/>
        <end position="242"/>
    </location>
</feature>
<evidence type="ECO:0000313" key="3">
    <source>
        <dbReference type="Proteomes" id="UP000011607"/>
    </source>
</evidence>
<evidence type="ECO:0008006" key="4">
    <source>
        <dbReference type="Google" id="ProtNLM"/>
    </source>
</evidence>
<dbReference type="eggNOG" id="arCOG02177">
    <property type="taxonomic scope" value="Archaea"/>
</dbReference>
<reference evidence="2 3" key="1">
    <citation type="journal article" date="2014" name="PLoS Genet.">
        <title>Phylogenetically driven sequencing of extremely halophilic archaea reveals strategies for static and dynamic osmo-response.</title>
        <authorList>
            <person name="Becker E.A."/>
            <person name="Seitzer P.M."/>
            <person name="Tritt A."/>
            <person name="Larsen D."/>
            <person name="Krusor M."/>
            <person name="Yao A.I."/>
            <person name="Wu D."/>
            <person name="Madern D."/>
            <person name="Eisen J.A."/>
            <person name="Darling A.E."/>
            <person name="Facciotti M.T."/>
        </authorList>
    </citation>
    <scope>NUCLEOTIDE SEQUENCE [LARGE SCALE GENOMIC DNA]</scope>
    <source>
        <strain evidence="2 3">JCM 10879</strain>
    </source>
</reference>
<evidence type="ECO:0000313" key="2">
    <source>
        <dbReference type="EMBL" id="EMA45554.1"/>
    </source>
</evidence>
<gene>
    <name evidence="2" type="ORF">C446_02255</name>
</gene>
<feature type="transmembrane region" description="Helical" evidence="1">
    <location>
        <begin position="12"/>
        <end position="32"/>
    </location>
</feature>
<feature type="transmembrane region" description="Helical" evidence="1">
    <location>
        <begin position="119"/>
        <end position="135"/>
    </location>
</feature>
<keyword evidence="1" id="KW-1133">Transmembrane helix</keyword>
<sequence>MYEYIERYGPVRVWAATVIALAATVVLLATAFPERVYRDLIWQYYWGPVVADAHGWSQVAWAGGEQVPGYEAGTGDGPFAEPGYTFVSYAGYIPTLILGIIGIVFIIERLEIERYRAGFYGLFPFMLFGGALRVVEDANVAAFRHTGELAIELPWSGFLISPLIYFVVFLVTLVAVVVSVWLDRNDYVSGYEYPLFGIGTALLVLTLGYLGSTAATQEYATFYPLLLVTTLVGATAATWVTWEAVKRFAPDINRGTRFMGAIVIWAHAVDGVANVIGLDWAVVFGHSQNLLPKHPVNETIVNVTGSVLPAEIAEITGAAWPFLLVKLAAAVVVIWIFNDEVFDESPRYAILLMITVVAVGLGPGTRDMLRATFGV</sequence>
<dbReference type="RefSeq" id="WP_006671423.1">
    <property type="nucleotide sequence ID" value="NZ_AOMA01000017.1"/>
</dbReference>
<dbReference type="Proteomes" id="UP000011607">
    <property type="component" value="Unassembled WGS sequence"/>
</dbReference>
<organism evidence="2 3">
    <name type="scientific">Halobiforma nitratireducens JCM 10879</name>
    <dbReference type="NCBI Taxonomy" id="1227454"/>
    <lineage>
        <taxon>Archaea</taxon>
        <taxon>Methanobacteriati</taxon>
        <taxon>Methanobacteriota</taxon>
        <taxon>Stenosarchaea group</taxon>
        <taxon>Halobacteria</taxon>
        <taxon>Halobacteriales</taxon>
        <taxon>Natrialbaceae</taxon>
        <taxon>Halobiforma</taxon>
    </lineage>
</organism>
<dbReference type="PANTHER" id="PTHR40700">
    <property type="entry name" value="HYPOTHETICAL MEMBRANE PROTEIN, CONSERVED, DUF63 FAMILY"/>
    <property type="match status" value="1"/>
</dbReference>
<name>M0MLF9_9EURY</name>
<keyword evidence="3" id="KW-1185">Reference proteome</keyword>
<feature type="transmembrane region" description="Helical" evidence="1">
    <location>
        <begin position="155"/>
        <end position="181"/>
    </location>
</feature>
<dbReference type="OrthoDB" id="84937at2157"/>
<evidence type="ECO:0000256" key="1">
    <source>
        <dbReference type="SAM" id="Phobius"/>
    </source>
</evidence>
<feature type="transmembrane region" description="Helical" evidence="1">
    <location>
        <begin position="86"/>
        <end position="107"/>
    </location>
</feature>
<dbReference type="EMBL" id="AOMA01000017">
    <property type="protein sequence ID" value="EMA45554.1"/>
    <property type="molecule type" value="Genomic_DNA"/>
</dbReference>
<accession>M0MLF9</accession>
<protein>
    <recommendedName>
        <fullName evidence="4">DUF63 family protein</fullName>
    </recommendedName>
</protein>
<comment type="caution">
    <text evidence="2">The sequence shown here is derived from an EMBL/GenBank/DDBJ whole genome shotgun (WGS) entry which is preliminary data.</text>
</comment>
<feature type="transmembrane region" description="Helical" evidence="1">
    <location>
        <begin position="193"/>
        <end position="210"/>
    </location>
</feature>
<dbReference type="PANTHER" id="PTHR40700:SF1">
    <property type="entry name" value="DUF63 DOMAIN-CONTAINING PROTEIN"/>
    <property type="match status" value="1"/>
</dbReference>
<feature type="transmembrane region" description="Helical" evidence="1">
    <location>
        <begin position="348"/>
        <end position="365"/>
    </location>
</feature>
<proteinExistence type="predicted"/>
<dbReference type="PATRIC" id="fig|1227454.3.peg.450"/>
<dbReference type="InterPro" id="IPR002749">
    <property type="entry name" value="DUF63"/>
</dbReference>
<keyword evidence="1" id="KW-0812">Transmembrane</keyword>
<dbReference type="Pfam" id="PF01889">
    <property type="entry name" value="DUF63"/>
    <property type="match status" value="1"/>
</dbReference>
<dbReference type="STRING" id="1227454.C446_02255"/>
<feature type="transmembrane region" description="Helical" evidence="1">
    <location>
        <begin position="318"/>
        <end position="336"/>
    </location>
</feature>